<protein>
    <submittedName>
        <fullName evidence="2">Uma2 family endonuclease</fullName>
    </submittedName>
</protein>
<keyword evidence="2" id="KW-0378">Hydrolase</keyword>
<evidence type="ECO:0000259" key="1">
    <source>
        <dbReference type="Pfam" id="PF05685"/>
    </source>
</evidence>
<proteinExistence type="predicted"/>
<feature type="domain" description="Putative restriction endonuclease" evidence="1">
    <location>
        <begin position="111"/>
        <end position="220"/>
    </location>
</feature>
<comment type="caution">
    <text evidence="2">The sequence shown here is derived from an EMBL/GenBank/DDBJ whole genome shotgun (WGS) entry which is preliminary data.</text>
</comment>
<dbReference type="InterPro" id="IPR012296">
    <property type="entry name" value="Nuclease_put_TT1808"/>
</dbReference>
<dbReference type="InterPro" id="IPR008538">
    <property type="entry name" value="Uma2"/>
</dbReference>
<keyword evidence="2" id="KW-0255">Endonuclease</keyword>
<accession>A0A6B1DQH4</accession>
<gene>
    <name evidence="2" type="ORF">F4Y08_01395</name>
</gene>
<dbReference type="Gene3D" id="3.90.1570.10">
    <property type="entry name" value="tt1808, chain A"/>
    <property type="match status" value="1"/>
</dbReference>
<dbReference type="Pfam" id="PF05685">
    <property type="entry name" value="Uma2"/>
    <property type="match status" value="1"/>
</dbReference>
<dbReference type="CDD" id="cd06260">
    <property type="entry name" value="DUF820-like"/>
    <property type="match status" value="1"/>
</dbReference>
<dbReference type="InterPro" id="IPR011335">
    <property type="entry name" value="Restrct_endonuc-II-like"/>
</dbReference>
<dbReference type="AlphaFoldDB" id="A0A6B1DQH4"/>
<sequence>MTTGPTSPWFPKVPEGKDGASTWWAYIKDLPHYDPAYPYDPRHAYEPDGTDDDAYGKDGIHFPAGRARQTSILAAEKEARRLLGRDRVFRDRCLKLSDLGLPRTNRYARCGQIVPDLFIQERPRPDEDEHEVAYDPDNPILFVLQVLFQSTVQYDLGPKVELYWAMGVREFWRYDPDRLHRAEEEPRLWGLRLSAEREYEDIEPIRHEDGQPVYRSDTLGEFRMLDEGESYHTLQTWEVARGVWLDPERALKLEIAARTRMEYLLSQLKQQVGRGALETHVTDTLAAAWRKANWVPDATDAVDVLLGTKDWSSLLPPGDSRT</sequence>
<evidence type="ECO:0000313" key="2">
    <source>
        <dbReference type="EMBL" id="MYD88982.1"/>
    </source>
</evidence>
<dbReference type="EMBL" id="VXPY01000012">
    <property type="protein sequence ID" value="MYD88982.1"/>
    <property type="molecule type" value="Genomic_DNA"/>
</dbReference>
<name>A0A6B1DQH4_9CHLR</name>
<dbReference type="SUPFAM" id="SSF52980">
    <property type="entry name" value="Restriction endonuclease-like"/>
    <property type="match status" value="1"/>
</dbReference>
<organism evidence="2">
    <name type="scientific">Caldilineaceae bacterium SB0662_bin_9</name>
    <dbReference type="NCBI Taxonomy" id="2605258"/>
    <lineage>
        <taxon>Bacteria</taxon>
        <taxon>Bacillati</taxon>
        <taxon>Chloroflexota</taxon>
        <taxon>Caldilineae</taxon>
        <taxon>Caldilineales</taxon>
        <taxon>Caldilineaceae</taxon>
    </lineage>
</organism>
<keyword evidence="2" id="KW-0540">Nuclease</keyword>
<reference evidence="2" key="1">
    <citation type="submission" date="2019-09" db="EMBL/GenBank/DDBJ databases">
        <title>Characterisation of the sponge microbiome using genome-centric metagenomics.</title>
        <authorList>
            <person name="Engelberts J.P."/>
            <person name="Robbins S.J."/>
            <person name="De Goeij J.M."/>
            <person name="Aranda M."/>
            <person name="Bell S.C."/>
            <person name="Webster N.S."/>
        </authorList>
    </citation>
    <scope>NUCLEOTIDE SEQUENCE</scope>
    <source>
        <strain evidence="2">SB0662_bin_9</strain>
    </source>
</reference>
<dbReference type="GO" id="GO:0004519">
    <property type="term" value="F:endonuclease activity"/>
    <property type="evidence" value="ECO:0007669"/>
    <property type="project" value="UniProtKB-KW"/>
</dbReference>